<dbReference type="PIRSF" id="PIRSF000477">
    <property type="entry name" value="PurNPase"/>
    <property type="match status" value="1"/>
</dbReference>
<dbReference type="EMBL" id="PETM01000046">
    <property type="protein sequence ID" value="PIV62550.1"/>
    <property type="molecule type" value="Genomic_DNA"/>
</dbReference>
<dbReference type="SUPFAM" id="SSF53167">
    <property type="entry name" value="Purine and uridine phosphorylases"/>
    <property type="match status" value="1"/>
</dbReference>
<evidence type="ECO:0000313" key="9">
    <source>
        <dbReference type="EMBL" id="PIV62550.1"/>
    </source>
</evidence>
<sequence length="256" mass="28379">MFDDAKAFSQLQKKIIDFPETVVVLGSGWNKLLDNVSAEIIIDYDELFGVKTTVPGHKGQLIIASVNKKRVAFMSGRFHMYEGYSAYQSTTPIRVFTKAGMKNLILTAACGGLNKKYRVGDFIILNDIITLFLSLDSPLQEKQFVDLSQPFSSTLRKTALKIAKTNRLSHHEGNYVYYHGPNYESFSDKKALAKIGADVCGMSVAPEVLVARSLNINVLGLAFVTNLAFVKHDHKEVVAQANKASQQMKTLLLSIL</sequence>
<dbReference type="PANTHER" id="PTHR11904">
    <property type="entry name" value="METHYLTHIOADENOSINE/PURINE NUCLEOSIDE PHOSPHORYLASE"/>
    <property type="match status" value="1"/>
</dbReference>
<dbReference type="Pfam" id="PF01048">
    <property type="entry name" value="PNP_UDP_1"/>
    <property type="match status" value="1"/>
</dbReference>
<dbReference type="Gene3D" id="3.40.50.1580">
    <property type="entry name" value="Nucleoside phosphorylase domain"/>
    <property type="match status" value="1"/>
</dbReference>
<name>A0A2M7E487_9BACT</name>
<keyword evidence="4" id="KW-0328">Glycosyltransferase</keyword>
<evidence type="ECO:0000256" key="6">
    <source>
        <dbReference type="ARBA" id="ARBA00031036"/>
    </source>
</evidence>
<dbReference type="AlphaFoldDB" id="A0A2M7E487"/>
<evidence type="ECO:0000256" key="4">
    <source>
        <dbReference type="ARBA" id="ARBA00022676"/>
    </source>
</evidence>
<dbReference type="GO" id="GO:0004731">
    <property type="term" value="F:purine-nucleoside phosphorylase activity"/>
    <property type="evidence" value="ECO:0007669"/>
    <property type="project" value="UniProtKB-EC"/>
</dbReference>
<feature type="binding site" evidence="7">
    <location>
        <position position="57"/>
    </location>
    <ligand>
        <name>phosphate</name>
        <dbReference type="ChEBI" id="CHEBI:43474"/>
    </ligand>
</feature>
<keyword evidence="5" id="KW-0808">Transferase</keyword>
<feature type="binding site" evidence="7">
    <location>
        <position position="27"/>
    </location>
    <ligand>
        <name>phosphate</name>
        <dbReference type="ChEBI" id="CHEBI:43474"/>
    </ligand>
</feature>
<dbReference type="EC" id="2.4.2.1" evidence="3"/>
<accession>A0A2M7E487</accession>
<feature type="binding site" evidence="7">
    <location>
        <position position="109"/>
    </location>
    <ligand>
        <name>phosphate</name>
        <dbReference type="ChEBI" id="CHEBI:43474"/>
    </ligand>
</feature>
<evidence type="ECO:0000256" key="1">
    <source>
        <dbReference type="ARBA" id="ARBA00005058"/>
    </source>
</evidence>
<gene>
    <name evidence="9" type="ORF">COS12_02025</name>
</gene>
<dbReference type="CDD" id="cd09009">
    <property type="entry name" value="PNP-EcPNPII_like"/>
    <property type="match status" value="1"/>
</dbReference>
<feature type="binding site" evidence="7">
    <location>
        <begin position="77"/>
        <end position="79"/>
    </location>
    <ligand>
        <name>phosphate</name>
        <dbReference type="ChEBI" id="CHEBI:43474"/>
    </ligand>
</feature>
<dbReference type="InterPro" id="IPR011268">
    <property type="entry name" value="Purine_phosphorylase"/>
</dbReference>
<feature type="binding site" evidence="7">
    <location>
        <position position="226"/>
    </location>
    <ligand>
        <name>a purine D-ribonucleoside</name>
        <dbReference type="ChEBI" id="CHEBI:142355"/>
    </ligand>
</feature>
<dbReference type="NCBIfam" id="TIGR01697">
    <property type="entry name" value="PNPH-PUNA-XAPA"/>
    <property type="match status" value="1"/>
</dbReference>
<dbReference type="Proteomes" id="UP000230116">
    <property type="component" value="Unassembled WGS sequence"/>
</dbReference>
<dbReference type="UniPathway" id="UPA00606"/>
<evidence type="ECO:0000256" key="5">
    <source>
        <dbReference type="ARBA" id="ARBA00022679"/>
    </source>
</evidence>
<dbReference type="NCBIfam" id="NF006054">
    <property type="entry name" value="PRK08202.1"/>
    <property type="match status" value="1"/>
</dbReference>
<comment type="similarity">
    <text evidence="2">Belongs to the PNP/MTAP phosphorylase family.</text>
</comment>
<proteinExistence type="inferred from homology"/>
<protein>
    <recommendedName>
        <fullName evidence="3">purine-nucleoside phosphorylase</fullName>
        <ecNumber evidence="3">2.4.2.1</ecNumber>
    </recommendedName>
    <alternativeName>
        <fullName evidence="6">Inosine-guanosine phosphorylase</fullName>
    </alternativeName>
</protein>
<evidence type="ECO:0000256" key="3">
    <source>
        <dbReference type="ARBA" id="ARBA00011886"/>
    </source>
</evidence>
<dbReference type="InterPro" id="IPR000845">
    <property type="entry name" value="Nucleoside_phosphorylase_d"/>
</dbReference>
<evidence type="ECO:0000313" key="10">
    <source>
        <dbReference type="Proteomes" id="UP000230116"/>
    </source>
</evidence>
<comment type="pathway">
    <text evidence="1">Purine metabolism; purine nucleoside salvage.</text>
</comment>
<evidence type="ECO:0000256" key="2">
    <source>
        <dbReference type="ARBA" id="ARBA00006751"/>
    </source>
</evidence>
<dbReference type="GO" id="GO:0009116">
    <property type="term" value="P:nucleoside metabolic process"/>
    <property type="evidence" value="ECO:0007669"/>
    <property type="project" value="InterPro"/>
</dbReference>
<feature type="binding site" evidence="7">
    <location>
        <position position="184"/>
    </location>
    <ligand>
        <name>a purine D-ribonucleoside</name>
        <dbReference type="ChEBI" id="CHEBI:142355"/>
    </ligand>
</feature>
<evidence type="ECO:0000256" key="7">
    <source>
        <dbReference type="PIRSR" id="PIRSR000477-2"/>
    </source>
</evidence>
<dbReference type="GO" id="GO:0005737">
    <property type="term" value="C:cytoplasm"/>
    <property type="evidence" value="ECO:0007669"/>
    <property type="project" value="TreeGrafter"/>
</dbReference>
<reference evidence="10" key="1">
    <citation type="submission" date="2017-09" db="EMBL/GenBank/DDBJ databases">
        <title>Depth-based differentiation of microbial function through sediment-hosted aquifers and enrichment of novel symbionts in the deep terrestrial subsurface.</title>
        <authorList>
            <person name="Probst A.J."/>
            <person name="Ladd B."/>
            <person name="Jarett J.K."/>
            <person name="Geller-Mcgrath D.E."/>
            <person name="Sieber C.M.K."/>
            <person name="Emerson J.B."/>
            <person name="Anantharaman K."/>
            <person name="Thomas B.C."/>
            <person name="Malmstrom R."/>
            <person name="Stieglmeier M."/>
            <person name="Klingl A."/>
            <person name="Woyke T."/>
            <person name="Ryan C.M."/>
            <person name="Banfield J.F."/>
        </authorList>
    </citation>
    <scope>NUCLEOTIDE SEQUENCE [LARGE SCALE GENOMIC DNA]</scope>
</reference>
<dbReference type="InterPro" id="IPR035994">
    <property type="entry name" value="Nucleoside_phosphorylase_sf"/>
</dbReference>
<organism evidence="9 10">
    <name type="scientific">Candidatus Roizmanbacteria bacterium CG01_land_8_20_14_3_00_33_9</name>
    <dbReference type="NCBI Taxonomy" id="1974843"/>
    <lineage>
        <taxon>Bacteria</taxon>
        <taxon>Candidatus Roizmaniibacteriota</taxon>
    </lineage>
</organism>
<dbReference type="PANTHER" id="PTHR11904:SF9">
    <property type="entry name" value="PURINE NUCLEOSIDE PHOSPHORYLASE-RELATED"/>
    <property type="match status" value="1"/>
</dbReference>
<comment type="caution">
    <text evidence="9">The sequence shown here is derived from an EMBL/GenBank/DDBJ whole genome shotgun (WGS) entry which is preliminary data.</text>
</comment>
<evidence type="ECO:0000259" key="8">
    <source>
        <dbReference type="Pfam" id="PF01048"/>
    </source>
</evidence>
<feature type="domain" description="Nucleoside phosphorylase" evidence="8">
    <location>
        <begin position="22"/>
        <end position="256"/>
    </location>
</feature>
<feature type="binding site" evidence="7">
    <location>
        <position position="203"/>
    </location>
    <ligand>
        <name>phosphate</name>
        <dbReference type="ChEBI" id="CHEBI:43474"/>
    </ligand>
</feature>